<dbReference type="InterPro" id="IPR020556">
    <property type="entry name" value="Amidase_CS"/>
</dbReference>
<name>A0A179VIE8_9MYCO</name>
<dbReference type="RefSeq" id="WP_064627968.1">
    <property type="nucleotide sequence ID" value="NZ_LQYE01000001.1"/>
</dbReference>
<protein>
    <recommendedName>
        <fullName evidence="1">Amidase domain-containing protein</fullName>
    </recommendedName>
</protein>
<dbReference type="Pfam" id="PF01425">
    <property type="entry name" value="Amidase"/>
    <property type="match status" value="1"/>
</dbReference>
<dbReference type="AlphaFoldDB" id="A0A179VIE8"/>
<dbReference type="PROSITE" id="PS00571">
    <property type="entry name" value="AMIDASES"/>
    <property type="match status" value="1"/>
</dbReference>
<dbReference type="EMBL" id="LQYE01000001">
    <property type="protein sequence ID" value="OAT70803.1"/>
    <property type="molecule type" value="Genomic_DNA"/>
</dbReference>
<evidence type="ECO:0000313" key="3">
    <source>
        <dbReference type="Proteomes" id="UP000186919"/>
    </source>
</evidence>
<evidence type="ECO:0000313" key="2">
    <source>
        <dbReference type="EMBL" id="OAT70803.1"/>
    </source>
</evidence>
<dbReference type="PANTHER" id="PTHR11895:SF151">
    <property type="entry name" value="GLUTAMYL-TRNA(GLN) AMIDOTRANSFERASE SUBUNIT A"/>
    <property type="match status" value="1"/>
</dbReference>
<dbReference type="Proteomes" id="UP000186919">
    <property type="component" value="Unassembled WGS sequence"/>
</dbReference>
<dbReference type="InterPro" id="IPR036928">
    <property type="entry name" value="AS_sf"/>
</dbReference>
<comment type="caution">
    <text evidence="2">The sequence shown here is derived from an EMBL/GenBank/DDBJ whole genome shotgun (WGS) entry which is preliminary data.</text>
</comment>
<dbReference type="InterPro" id="IPR023631">
    <property type="entry name" value="Amidase_dom"/>
</dbReference>
<proteinExistence type="predicted"/>
<sequence>MTELWELTAIEVVNGIRGGEFLAVDVLTSALARAAAESDLNAFIAVDGDAALRAAAAVDQARAAGRALPALAGLPIVIKDNIDLAGWPTTGATPALRQARPAETAPTARALLTGGAIAIGKTNLHELALGFTTINDGEPGSPRNPYRRDHITGGSSGGTAAAIAGRIAPAGLGTDTGGSVRVPAALSGLVGLRPSVGNGTTDRRYAAEGVLPITFTLDTVGPLARTVADVALLDATITGAAHGPAAQLADVRLGIPRQFWAGLDARLEAAARPALDALTAAGVTVVDVDFPEAIAAREQWFPAMLPLEWRAAVQAYLEASAIADVTPDRIAAEAVNRNVRELLASAVAAQPDPDGPEVLTTHRPRLQHRYRQLADEHGLDALIFPTTALPAESFDNLAGHPSQAREMQYGRNTVPGALAGVPGLSLFGGTTRDGLPIGLELDGPIGSDGRLLAIGLAVEEVLGRAPLPPIAQPPDHRAAS</sequence>
<dbReference type="GO" id="GO:0003824">
    <property type="term" value="F:catalytic activity"/>
    <property type="evidence" value="ECO:0007669"/>
    <property type="project" value="InterPro"/>
</dbReference>
<dbReference type="Gene3D" id="3.90.1300.10">
    <property type="entry name" value="Amidase signature (AS) domain"/>
    <property type="match status" value="1"/>
</dbReference>
<dbReference type="SUPFAM" id="SSF75304">
    <property type="entry name" value="Amidase signature (AS) enzymes"/>
    <property type="match status" value="1"/>
</dbReference>
<accession>A0A179VIE8</accession>
<gene>
    <name evidence="2" type="ORF">AWB85_05780</name>
</gene>
<evidence type="ECO:0000259" key="1">
    <source>
        <dbReference type="Pfam" id="PF01425"/>
    </source>
</evidence>
<organism evidence="2 3">
    <name type="scientific">Mycobacteroides immunogenum</name>
    <dbReference type="NCBI Taxonomy" id="83262"/>
    <lineage>
        <taxon>Bacteria</taxon>
        <taxon>Bacillati</taxon>
        <taxon>Actinomycetota</taxon>
        <taxon>Actinomycetes</taxon>
        <taxon>Mycobacteriales</taxon>
        <taxon>Mycobacteriaceae</taxon>
        <taxon>Mycobacteroides</taxon>
    </lineage>
</organism>
<dbReference type="InterPro" id="IPR000120">
    <property type="entry name" value="Amidase"/>
</dbReference>
<reference evidence="2 3" key="1">
    <citation type="submission" date="2016-01" db="EMBL/GenBank/DDBJ databases">
        <title>Mycobacterium immunogenum strain CD11_6 genome sequencing and assembly.</title>
        <authorList>
            <person name="Kaur G."/>
            <person name="Nair G.R."/>
            <person name="Mayilraj S."/>
        </authorList>
    </citation>
    <scope>NUCLEOTIDE SEQUENCE [LARGE SCALE GENOMIC DNA]</scope>
    <source>
        <strain evidence="2 3">CD11-6</strain>
    </source>
</reference>
<dbReference type="PANTHER" id="PTHR11895">
    <property type="entry name" value="TRANSAMIDASE"/>
    <property type="match status" value="1"/>
</dbReference>
<feature type="domain" description="Amidase" evidence="1">
    <location>
        <begin position="26"/>
        <end position="452"/>
    </location>
</feature>